<comment type="caution">
    <text evidence="1">The sequence shown here is derived from an EMBL/GenBank/DDBJ whole genome shotgun (WGS) entry which is preliminary data.</text>
</comment>
<keyword evidence="2" id="KW-1185">Reference proteome</keyword>
<dbReference type="AlphaFoldDB" id="A0A540LFJ8"/>
<evidence type="ECO:0000313" key="1">
    <source>
        <dbReference type="EMBL" id="TQD85062.1"/>
    </source>
</evidence>
<reference evidence="1 2" key="1">
    <citation type="journal article" date="2019" name="G3 (Bethesda)">
        <title>Sequencing of a Wild Apple (Malus baccata) Genome Unravels the Differences Between Cultivated and Wild Apple Species Regarding Disease Resistance and Cold Tolerance.</title>
        <authorList>
            <person name="Chen X."/>
        </authorList>
    </citation>
    <scope>NUCLEOTIDE SEQUENCE [LARGE SCALE GENOMIC DNA]</scope>
    <source>
        <strain evidence="2">cv. Shandingzi</strain>
        <tissue evidence="1">Leaves</tissue>
    </source>
</reference>
<accession>A0A540LFJ8</accession>
<dbReference type="EMBL" id="VIEB01000611">
    <property type="protein sequence ID" value="TQD85062.1"/>
    <property type="molecule type" value="Genomic_DNA"/>
</dbReference>
<protein>
    <submittedName>
        <fullName evidence="1">Uncharacterized protein</fullName>
    </submittedName>
</protein>
<dbReference type="Proteomes" id="UP000315295">
    <property type="component" value="Unassembled WGS sequence"/>
</dbReference>
<organism evidence="1 2">
    <name type="scientific">Malus baccata</name>
    <name type="common">Siberian crab apple</name>
    <name type="synonym">Pyrus baccata</name>
    <dbReference type="NCBI Taxonomy" id="106549"/>
    <lineage>
        <taxon>Eukaryota</taxon>
        <taxon>Viridiplantae</taxon>
        <taxon>Streptophyta</taxon>
        <taxon>Embryophyta</taxon>
        <taxon>Tracheophyta</taxon>
        <taxon>Spermatophyta</taxon>
        <taxon>Magnoliopsida</taxon>
        <taxon>eudicotyledons</taxon>
        <taxon>Gunneridae</taxon>
        <taxon>Pentapetalae</taxon>
        <taxon>rosids</taxon>
        <taxon>fabids</taxon>
        <taxon>Rosales</taxon>
        <taxon>Rosaceae</taxon>
        <taxon>Amygdaloideae</taxon>
        <taxon>Maleae</taxon>
        <taxon>Malus</taxon>
    </lineage>
</organism>
<sequence length="66" mass="7655">MAQRAEKEETKFKVPETLTHCVNNCGIIVFYGEKSEIYLILQLRGPSRDLTEDDGVRDREIERIAE</sequence>
<gene>
    <name evidence="1" type="ORF">C1H46_029346</name>
</gene>
<evidence type="ECO:0000313" key="2">
    <source>
        <dbReference type="Proteomes" id="UP000315295"/>
    </source>
</evidence>
<name>A0A540LFJ8_MALBA</name>
<proteinExistence type="predicted"/>